<name>A0A385SW84_9BACT</name>
<gene>
    <name evidence="1" type="ORF">D4L85_32910</name>
</gene>
<organism evidence="1 2">
    <name type="scientific">Chryseolinea soli</name>
    <dbReference type="NCBI Taxonomy" id="2321403"/>
    <lineage>
        <taxon>Bacteria</taxon>
        <taxon>Pseudomonadati</taxon>
        <taxon>Bacteroidota</taxon>
        <taxon>Cytophagia</taxon>
        <taxon>Cytophagales</taxon>
        <taxon>Fulvivirgaceae</taxon>
        <taxon>Chryseolinea</taxon>
    </lineage>
</organism>
<keyword evidence="2" id="KW-1185">Reference proteome</keyword>
<dbReference type="Proteomes" id="UP000266183">
    <property type="component" value="Chromosome"/>
</dbReference>
<sequence length="80" mass="9173">MVGVQADQSYKNNGAREHLKTSYDTSTYILQNRRQSRDIRKDPFSEIPSALPGEDGEFTGIAIQIFMTECVFYRISIPNR</sequence>
<proteinExistence type="predicted"/>
<accession>A0A385SW84</accession>
<dbReference type="EMBL" id="CP032382">
    <property type="protein sequence ID" value="AYB35092.1"/>
    <property type="molecule type" value="Genomic_DNA"/>
</dbReference>
<dbReference type="KEGG" id="chk:D4L85_32910"/>
<dbReference type="AlphaFoldDB" id="A0A385SW84"/>
<evidence type="ECO:0000313" key="1">
    <source>
        <dbReference type="EMBL" id="AYB35092.1"/>
    </source>
</evidence>
<protein>
    <submittedName>
        <fullName evidence="1">Uncharacterized protein</fullName>
    </submittedName>
</protein>
<evidence type="ECO:0000313" key="2">
    <source>
        <dbReference type="Proteomes" id="UP000266183"/>
    </source>
</evidence>
<reference evidence="2" key="1">
    <citation type="submission" date="2018-09" db="EMBL/GenBank/DDBJ databases">
        <title>Chryseolinea sp. KIS68-18 isolated from soil.</title>
        <authorList>
            <person name="Weon H.-Y."/>
            <person name="Kwon S.-W."/>
            <person name="Lee S.A."/>
        </authorList>
    </citation>
    <scope>NUCLEOTIDE SEQUENCE [LARGE SCALE GENOMIC DNA]</scope>
    <source>
        <strain evidence="2">KIS68-18</strain>
    </source>
</reference>